<dbReference type="Proteomes" id="UP001172159">
    <property type="component" value="Unassembled WGS sequence"/>
</dbReference>
<name>A0AA40ELW9_9PEZI</name>
<comment type="caution">
    <text evidence="2">The sequence shown here is derived from an EMBL/GenBank/DDBJ whole genome shotgun (WGS) entry which is preliminary data.</text>
</comment>
<feature type="region of interest" description="Disordered" evidence="1">
    <location>
        <begin position="122"/>
        <end position="197"/>
    </location>
</feature>
<feature type="region of interest" description="Disordered" evidence="1">
    <location>
        <begin position="1"/>
        <end position="23"/>
    </location>
</feature>
<sequence>MDSNHNKISGGGTHGTNLDASDNPTVIPIVTAETQVIVQEESEATNQLQESSYLAREVESSYEETQVSEENRAAAAPTICPCTVNFVDVDLINRTFDEEGEFLAGNLFVIIGTGPVKLKGKAQTEALDKGPPKPSEINTDNMSPEEAAAAKKAAQKIRKQWTDKHNNLRRKAGLPKPSRNATNSTPGVGNLIEELRS</sequence>
<evidence type="ECO:0000313" key="3">
    <source>
        <dbReference type="Proteomes" id="UP001172159"/>
    </source>
</evidence>
<gene>
    <name evidence="2" type="ORF">B0T21DRAFT_390633</name>
</gene>
<keyword evidence="3" id="KW-1185">Reference proteome</keyword>
<evidence type="ECO:0000313" key="2">
    <source>
        <dbReference type="EMBL" id="KAK0741738.1"/>
    </source>
</evidence>
<dbReference type="EMBL" id="JAUKTV010000003">
    <property type="protein sequence ID" value="KAK0741738.1"/>
    <property type="molecule type" value="Genomic_DNA"/>
</dbReference>
<dbReference type="AlphaFoldDB" id="A0AA40ELW9"/>
<protein>
    <submittedName>
        <fullName evidence="2">Uncharacterized protein</fullName>
    </submittedName>
</protein>
<proteinExistence type="predicted"/>
<organism evidence="2 3">
    <name type="scientific">Apiosordaria backusii</name>
    <dbReference type="NCBI Taxonomy" id="314023"/>
    <lineage>
        <taxon>Eukaryota</taxon>
        <taxon>Fungi</taxon>
        <taxon>Dikarya</taxon>
        <taxon>Ascomycota</taxon>
        <taxon>Pezizomycotina</taxon>
        <taxon>Sordariomycetes</taxon>
        <taxon>Sordariomycetidae</taxon>
        <taxon>Sordariales</taxon>
        <taxon>Lasiosphaeriaceae</taxon>
        <taxon>Apiosordaria</taxon>
    </lineage>
</organism>
<evidence type="ECO:0000256" key="1">
    <source>
        <dbReference type="SAM" id="MobiDB-lite"/>
    </source>
</evidence>
<reference evidence="2" key="1">
    <citation type="submission" date="2023-06" db="EMBL/GenBank/DDBJ databases">
        <title>Genome-scale phylogeny and comparative genomics of the fungal order Sordariales.</title>
        <authorList>
            <consortium name="Lawrence Berkeley National Laboratory"/>
            <person name="Hensen N."/>
            <person name="Bonometti L."/>
            <person name="Westerberg I."/>
            <person name="Brannstrom I.O."/>
            <person name="Guillou S."/>
            <person name="Cros-Aarteil S."/>
            <person name="Calhoun S."/>
            <person name="Haridas S."/>
            <person name="Kuo A."/>
            <person name="Mondo S."/>
            <person name="Pangilinan J."/>
            <person name="Riley R."/>
            <person name="Labutti K."/>
            <person name="Andreopoulos B."/>
            <person name="Lipzen A."/>
            <person name="Chen C."/>
            <person name="Yanf M."/>
            <person name="Daum C."/>
            <person name="Ng V."/>
            <person name="Clum A."/>
            <person name="Steindorff A."/>
            <person name="Ohm R."/>
            <person name="Martin F."/>
            <person name="Silar P."/>
            <person name="Natvig D."/>
            <person name="Lalanne C."/>
            <person name="Gautier V."/>
            <person name="Ament-Velasquez S.L."/>
            <person name="Kruys A."/>
            <person name="Hutchinson M.I."/>
            <person name="Powell A.J."/>
            <person name="Barry K."/>
            <person name="Miller A.N."/>
            <person name="Grigoriev I.V."/>
            <person name="Debuchy R."/>
            <person name="Gladieux P."/>
            <person name="Thoren M.H."/>
            <person name="Johannesson H."/>
        </authorList>
    </citation>
    <scope>NUCLEOTIDE SEQUENCE</scope>
    <source>
        <strain evidence="2">CBS 540.89</strain>
    </source>
</reference>
<accession>A0AA40ELW9</accession>